<dbReference type="RefSeq" id="WP_200981361.1">
    <property type="nucleotide sequence ID" value="NZ_CP064654.1"/>
</dbReference>
<gene>
    <name evidence="10" type="ORF">IRL76_10885</name>
</gene>
<feature type="transmembrane region" description="Helical" evidence="8">
    <location>
        <begin position="9"/>
        <end position="28"/>
    </location>
</feature>
<dbReference type="InterPro" id="IPR000297">
    <property type="entry name" value="PPIase_PpiC"/>
</dbReference>
<organism evidence="10 11">
    <name type="scientific">Qipengyuania soli</name>
    <dbReference type="NCBI Taxonomy" id="2782568"/>
    <lineage>
        <taxon>Bacteria</taxon>
        <taxon>Pseudomonadati</taxon>
        <taxon>Pseudomonadota</taxon>
        <taxon>Alphaproteobacteria</taxon>
        <taxon>Sphingomonadales</taxon>
        <taxon>Erythrobacteraceae</taxon>
        <taxon>Qipengyuania</taxon>
    </lineage>
</organism>
<evidence type="ECO:0000256" key="1">
    <source>
        <dbReference type="ARBA" id="ARBA00000971"/>
    </source>
</evidence>
<evidence type="ECO:0000256" key="2">
    <source>
        <dbReference type="ARBA" id="ARBA00007656"/>
    </source>
</evidence>
<evidence type="ECO:0000256" key="8">
    <source>
        <dbReference type="SAM" id="Phobius"/>
    </source>
</evidence>
<evidence type="ECO:0000256" key="4">
    <source>
        <dbReference type="ARBA" id="ARBA00018370"/>
    </source>
</evidence>
<dbReference type="EMBL" id="CP064654">
    <property type="protein sequence ID" value="QPC98355.1"/>
    <property type="molecule type" value="Genomic_DNA"/>
</dbReference>
<dbReference type="GO" id="GO:0003755">
    <property type="term" value="F:peptidyl-prolyl cis-trans isomerase activity"/>
    <property type="evidence" value="ECO:0007669"/>
    <property type="project" value="UniProtKB-KW"/>
</dbReference>
<dbReference type="Pfam" id="PF13145">
    <property type="entry name" value="Rotamase_2"/>
    <property type="match status" value="1"/>
</dbReference>
<dbReference type="Gene3D" id="3.10.50.40">
    <property type="match status" value="1"/>
</dbReference>
<evidence type="ECO:0000256" key="7">
    <source>
        <dbReference type="ARBA" id="ARBA00031484"/>
    </source>
</evidence>
<evidence type="ECO:0000259" key="9">
    <source>
        <dbReference type="Pfam" id="PF13145"/>
    </source>
</evidence>
<keyword evidence="8" id="KW-0472">Membrane</keyword>
<accession>A0A7S8IUG4</accession>
<reference evidence="10 11" key="1">
    <citation type="submission" date="2020-11" db="EMBL/GenBank/DDBJ databases">
        <title>The genome sequence of Erythrobacter sp. 6D36.</title>
        <authorList>
            <person name="Liu Y."/>
        </authorList>
    </citation>
    <scope>NUCLEOTIDE SEQUENCE [LARGE SCALE GENOMIC DNA]</scope>
    <source>
        <strain evidence="10 11">6D36</strain>
    </source>
</reference>
<keyword evidence="8" id="KW-0812">Transmembrane</keyword>
<evidence type="ECO:0000256" key="5">
    <source>
        <dbReference type="ARBA" id="ARBA00023110"/>
    </source>
</evidence>
<comment type="similarity">
    <text evidence="2">Belongs to the PpiC/parvulin rotamase family.</text>
</comment>
<dbReference type="KEGG" id="qso:IRL76_10885"/>
<feature type="domain" description="PpiC" evidence="9">
    <location>
        <begin position="115"/>
        <end position="230"/>
    </location>
</feature>
<evidence type="ECO:0000313" key="10">
    <source>
        <dbReference type="EMBL" id="QPC98355.1"/>
    </source>
</evidence>
<evidence type="ECO:0000256" key="6">
    <source>
        <dbReference type="ARBA" id="ARBA00030642"/>
    </source>
</evidence>
<sequence length="261" mass="29400">MIRRLLREPLVHFLLAGAAIYIGLVWFGNPVDPASRTISLSDDERAGIALGFERTVGRSPTDAEMDGLIDRWVREEVLYREALRLGLDRDDAVVRRRLSTKMDELASASAETESVSDKTLEKWLADHPQRFVDNGTVSFDQLYFASEEAAGNAKAQANPRGFPISLPASVDAKDRREVRDIFGQQFAEALAQLSPGETWQGPIPSGFGWHLVRLLARETGKVPPLAEVRDRVEADWRNATIAERRERAYRVLRDAYRVRVD</sequence>
<dbReference type="InterPro" id="IPR046357">
    <property type="entry name" value="PPIase_dom_sf"/>
</dbReference>
<dbReference type="AlphaFoldDB" id="A0A7S8IUG4"/>
<evidence type="ECO:0000256" key="3">
    <source>
        <dbReference type="ARBA" id="ARBA00013194"/>
    </source>
</evidence>
<name>A0A7S8IUG4_9SPHN</name>
<dbReference type="InterPro" id="IPR050245">
    <property type="entry name" value="PrsA_foldase"/>
</dbReference>
<keyword evidence="8" id="KW-1133">Transmembrane helix</keyword>
<keyword evidence="10" id="KW-0413">Isomerase</keyword>
<dbReference type="EC" id="5.2.1.8" evidence="3"/>
<keyword evidence="5" id="KW-0697">Rotamase</keyword>
<evidence type="ECO:0000313" key="11">
    <source>
        <dbReference type="Proteomes" id="UP000594459"/>
    </source>
</evidence>
<comment type="catalytic activity">
    <reaction evidence="1">
        <text>[protein]-peptidylproline (omega=180) = [protein]-peptidylproline (omega=0)</text>
        <dbReference type="Rhea" id="RHEA:16237"/>
        <dbReference type="Rhea" id="RHEA-COMP:10747"/>
        <dbReference type="Rhea" id="RHEA-COMP:10748"/>
        <dbReference type="ChEBI" id="CHEBI:83833"/>
        <dbReference type="ChEBI" id="CHEBI:83834"/>
        <dbReference type="EC" id="5.2.1.8"/>
    </reaction>
</comment>
<dbReference type="Proteomes" id="UP000594459">
    <property type="component" value="Chromosome"/>
</dbReference>
<dbReference type="PANTHER" id="PTHR47245:SF2">
    <property type="entry name" value="PEPTIDYL-PROLYL CIS-TRANS ISOMERASE HP_0175-RELATED"/>
    <property type="match status" value="1"/>
</dbReference>
<keyword evidence="11" id="KW-1185">Reference proteome</keyword>
<proteinExistence type="inferred from homology"/>
<protein>
    <recommendedName>
        <fullName evidence="4">Parvulin-like PPIase</fullName>
        <ecNumber evidence="3">5.2.1.8</ecNumber>
    </recommendedName>
    <alternativeName>
        <fullName evidence="6">Peptidyl-prolyl cis-trans isomerase plp</fullName>
    </alternativeName>
    <alternativeName>
        <fullName evidence="7">Rotamase plp</fullName>
    </alternativeName>
</protein>
<dbReference type="PANTHER" id="PTHR47245">
    <property type="entry name" value="PEPTIDYLPROLYL ISOMERASE"/>
    <property type="match status" value="1"/>
</dbReference>